<evidence type="ECO:0000256" key="5">
    <source>
        <dbReference type="ARBA" id="ARBA00023277"/>
    </source>
</evidence>
<dbReference type="GO" id="GO:0047828">
    <property type="term" value="F:D-lyxose ketol-isomerase activity"/>
    <property type="evidence" value="ECO:0007669"/>
    <property type="project" value="UniProtKB-EC"/>
</dbReference>
<reference evidence="9 10" key="1">
    <citation type="submission" date="2022-12" db="EMBL/GenBank/DDBJ databases">
        <title>Metagenome assembled genome from gulf of manar.</title>
        <authorList>
            <person name="Kohli P."/>
            <person name="Pk S."/>
            <person name="Venkata Ramana C."/>
            <person name="Sasikala C."/>
        </authorList>
    </citation>
    <scope>NUCLEOTIDE SEQUENCE [LARGE SCALE GENOMIC DNA]</scope>
    <source>
        <strain evidence="9">JB008</strain>
    </source>
</reference>
<dbReference type="InterPro" id="IPR014710">
    <property type="entry name" value="RmlC-like_jellyroll"/>
</dbReference>
<evidence type="ECO:0000256" key="6">
    <source>
        <dbReference type="ARBA" id="ARBA00044907"/>
    </source>
</evidence>
<gene>
    <name evidence="9" type="ORF">PQJ61_08245</name>
</gene>
<dbReference type="AlphaFoldDB" id="A0AAJ1MKE5"/>
<evidence type="ECO:0000313" key="9">
    <source>
        <dbReference type="EMBL" id="MDC7226741.1"/>
    </source>
</evidence>
<comment type="caution">
    <text evidence="9">The sequence shown here is derived from an EMBL/GenBank/DDBJ whole genome shotgun (WGS) entry which is preliminary data.</text>
</comment>
<evidence type="ECO:0000256" key="7">
    <source>
        <dbReference type="ARBA" id="ARBA00044951"/>
    </source>
</evidence>
<comment type="similarity">
    <text evidence="7">Belongs to the D-lyxose ketol-isomerase family.</text>
</comment>
<dbReference type="InterPro" id="IPR011051">
    <property type="entry name" value="RmlC_Cupin_sf"/>
</dbReference>
<dbReference type="InterPro" id="IPR047581">
    <property type="entry name" value="EcSI_cupin"/>
</dbReference>
<evidence type="ECO:0000256" key="3">
    <source>
        <dbReference type="ARBA" id="ARBA00023211"/>
    </source>
</evidence>
<keyword evidence="4 9" id="KW-0413">Isomerase</keyword>
<evidence type="ECO:0000256" key="1">
    <source>
        <dbReference type="ARBA" id="ARBA00001936"/>
    </source>
</evidence>
<keyword evidence="2" id="KW-0479">Metal-binding</keyword>
<protein>
    <recommendedName>
        <fullName evidence="8">D-lyxose ketol-isomerase</fullName>
        <ecNumber evidence="8">5.3.1.15</ecNumber>
    </recommendedName>
</protein>
<name>A0AAJ1MKE5_9SPIO</name>
<dbReference type="Proteomes" id="UP001221217">
    <property type="component" value="Unassembled WGS sequence"/>
</dbReference>
<dbReference type="SUPFAM" id="SSF51182">
    <property type="entry name" value="RmlC-like cupins"/>
    <property type="match status" value="1"/>
</dbReference>
<sequence>MKRSVINNYLKEAEEIFSKNGYLLPPWASWKPEVWKKNAGKCKNLFDSCLGWDLTDFGSEDFLNRGLLLVTVRNGNETDDEKPYAEKIMLIKENQETPFHFHWSKTEDIINRGGGNLVLELYNSTEDEKFSNETVSFLTDGIAKSVEPGGRVVLTPGESITLKTGVYHRFYAEEGKGPVVAGEVSMTNDDAADNRFYDNCGRFPAVEEDESPYRLLVGDYDSFIKE</sequence>
<evidence type="ECO:0000256" key="2">
    <source>
        <dbReference type="ARBA" id="ARBA00022723"/>
    </source>
</evidence>
<evidence type="ECO:0000256" key="8">
    <source>
        <dbReference type="ARBA" id="ARBA00044972"/>
    </source>
</evidence>
<organism evidence="9 10">
    <name type="scientific">Candidatus Thalassospirochaeta sargassi</name>
    <dbReference type="NCBI Taxonomy" id="3119039"/>
    <lineage>
        <taxon>Bacteria</taxon>
        <taxon>Pseudomonadati</taxon>
        <taxon>Spirochaetota</taxon>
        <taxon>Spirochaetia</taxon>
        <taxon>Spirochaetales</taxon>
        <taxon>Spirochaetaceae</taxon>
        <taxon>Candidatus Thalassospirochaeta</taxon>
    </lineage>
</organism>
<dbReference type="EMBL" id="JAQQAL010000017">
    <property type="protein sequence ID" value="MDC7226741.1"/>
    <property type="molecule type" value="Genomic_DNA"/>
</dbReference>
<accession>A0AAJ1MKE5</accession>
<keyword evidence="5" id="KW-0119">Carbohydrate metabolism</keyword>
<dbReference type="Gene3D" id="2.60.120.10">
    <property type="entry name" value="Jelly Rolls"/>
    <property type="match status" value="1"/>
</dbReference>
<proteinExistence type="inferred from homology"/>
<evidence type="ECO:0000256" key="4">
    <source>
        <dbReference type="ARBA" id="ARBA00023235"/>
    </source>
</evidence>
<comment type="catalytic activity">
    <reaction evidence="6">
        <text>D-lyxose = D-xylulose</text>
        <dbReference type="Rhea" id="RHEA:14201"/>
        <dbReference type="ChEBI" id="CHEBI:16789"/>
        <dbReference type="ChEBI" id="CHEBI:17140"/>
        <dbReference type="EC" id="5.3.1.15"/>
    </reaction>
</comment>
<dbReference type="InterPro" id="IPR010864">
    <property type="entry name" value="D-lyxose_isomer"/>
</dbReference>
<dbReference type="CDD" id="cd20309">
    <property type="entry name" value="cupin_EcSI"/>
    <property type="match status" value="1"/>
</dbReference>
<comment type="cofactor">
    <cofactor evidence="1">
        <name>Mn(2+)</name>
        <dbReference type="ChEBI" id="CHEBI:29035"/>
    </cofactor>
</comment>
<evidence type="ECO:0000313" key="10">
    <source>
        <dbReference type="Proteomes" id="UP001221217"/>
    </source>
</evidence>
<dbReference type="Pfam" id="PF07385">
    <property type="entry name" value="Lyx_isomer"/>
    <property type="match status" value="1"/>
</dbReference>
<dbReference type="EC" id="5.3.1.15" evidence="8"/>
<dbReference type="GO" id="GO:0046872">
    <property type="term" value="F:metal ion binding"/>
    <property type="evidence" value="ECO:0007669"/>
    <property type="project" value="UniProtKB-KW"/>
</dbReference>
<keyword evidence="3" id="KW-0464">Manganese</keyword>